<evidence type="ECO:0000256" key="1">
    <source>
        <dbReference type="SAM" id="MobiDB-lite"/>
    </source>
</evidence>
<keyword evidence="2" id="KW-0472">Membrane</keyword>
<dbReference type="GeneID" id="105417028"/>
<dbReference type="InterPro" id="IPR021454">
    <property type="entry name" value="DUF3105"/>
</dbReference>
<accession>A0A3B5KHF8</accession>
<evidence type="ECO:0008006" key="6">
    <source>
        <dbReference type="Google" id="ProtNLM"/>
    </source>
</evidence>
<evidence type="ECO:0000313" key="4">
    <source>
        <dbReference type="Ensembl" id="ENSTRUP00000054821.2"/>
    </source>
</evidence>
<keyword evidence="5" id="KW-1185">Reference proteome</keyword>
<reference evidence="4 5" key="1">
    <citation type="journal article" date="2011" name="Genome Biol. Evol.">
        <title>Integration of the genetic map and genome assembly of fugu facilitates insights into distinct features of genome evolution in teleosts and mammals.</title>
        <authorList>
            <person name="Kai W."/>
            <person name="Kikuchi K."/>
            <person name="Tohari S."/>
            <person name="Chew A.K."/>
            <person name="Tay A."/>
            <person name="Fujiwara A."/>
            <person name="Hosoya S."/>
            <person name="Suetake H."/>
            <person name="Naruse K."/>
            <person name="Brenner S."/>
            <person name="Suzuki Y."/>
            <person name="Venkatesh B."/>
        </authorList>
    </citation>
    <scope>NUCLEOTIDE SEQUENCE [LARGE SCALE GENOMIC DNA]</scope>
</reference>
<dbReference type="OrthoDB" id="5960270at2759"/>
<protein>
    <recommendedName>
        <fullName evidence="6">Tumor protein p53-inducible protein 13</fullName>
    </recommendedName>
</protein>
<evidence type="ECO:0000256" key="3">
    <source>
        <dbReference type="SAM" id="SignalP"/>
    </source>
</evidence>
<name>A0A3B5KHF8_TAKRU</name>
<dbReference type="PANTHER" id="PTHR34179">
    <property type="entry name" value="TUMOR PROTEIN P53-INDUCIBLE PROTEIN 13"/>
    <property type="match status" value="1"/>
</dbReference>
<dbReference type="RefSeq" id="XP_011606512.2">
    <property type="nucleotide sequence ID" value="XM_011608210.2"/>
</dbReference>
<feature type="region of interest" description="Disordered" evidence="1">
    <location>
        <begin position="253"/>
        <end position="377"/>
    </location>
</feature>
<sequence>MPSRSRSSTLVRAVLAAVWLASCRGDVPGAQRPGCDNGKLRLQRDLPDGVYRDCPVSAWPESKRKHPTIDRVYDPEPARQICMDEPIFYKRAVPNSGAFRPVMAESGEYVYCPPQRWLNNLHHAATVLLHHPCAPFRERLVLSVLARSCLTHYVLTSHPKLRRHTPLALVSWGRTLELSTAASLEICDWLESSTSTNRTAGGTAQGRKYNLLLTRSAEEPLQQRAGEPSEASAGPQETPRQCCEKVISSFLVKEKEPHSNRKRKRRAALQAKRGKREIRAASAEESDAHSENVTEKSIPVRDTSALPDVDGSKHVDSQDLSAGTTSVSGSNISQRARRLTPQPAAERLWPGEEINHSGGPGDKGSPGDGDPGLAPSQSELVFQPQLHHHIQTSQECEGCRAGERCQCTVGPVAEAGAPLVKKGFPKSPRTDEAVWAAAALGSLLVLLALAVLHTRLYRHWRTAPSLYWYDPHRDYESVADVMRRRLRIAKRRSKRSRRHQCVLLPVSSSSDEN</sequence>
<dbReference type="Proteomes" id="UP000005226">
    <property type="component" value="Chromosome 11"/>
</dbReference>
<dbReference type="STRING" id="31033.ENSTRUP00000054821"/>
<dbReference type="PROSITE" id="PS51257">
    <property type="entry name" value="PROKAR_LIPOPROTEIN"/>
    <property type="match status" value="1"/>
</dbReference>
<feature type="transmembrane region" description="Helical" evidence="2">
    <location>
        <begin position="433"/>
        <end position="452"/>
    </location>
</feature>
<dbReference type="PANTHER" id="PTHR34179:SF1">
    <property type="entry name" value="TUMOR PROTEIN P53-INDUCIBLE PROTEIN 13"/>
    <property type="match status" value="1"/>
</dbReference>
<reference evidence="4" key="3">
    <citation type="submission" date="2025-09" db="UniProtKB">
        <authorList>
            <consortium name="Ensembl"/>
        </authorList>
    </citation>
    <scope>IDENTIFICATION</scope>
</reference>
<dbReference type="CTD" id="90313"/>
<dbReference type="InterPro" id="IPR018247">
    <property type="entry name" value="EF_Hand_1_Ca_BS"/>
</dbReference>
<gene>
    <name evidence="4" type="primary">tp53i13</name>
</gene>
<dbReference type="GeneTree" id="ENSGT00390000008202"/>
<keyword evidence="2" id="KW-1133">Transmembrane helix</keyword>
<dbReference type="AlphaFoldDB" id="A0A3B5KHF8"/>
<feature type="signal peptide" evidence="3">
    <location>
        <begin position="1"/>
        <end position="25"/>
    </location>
</feature>
<dbReference type="GO" id="GO:0005737">
    <property type="term" value="C:cytoplasm"/>
    <property type="evidence" value="ECO:0007669"/>
    <property type="project" value="TreeGrafter"/>
</dbReference>
<dbReference type="PROSITE" id="PS00018">
    <property type="entry name" value="EF_HAND_1"/>
    <property type="match status" value="1"/>
</dbReference>
<dbReference type="Ensembl" id="ENSTRUT00000056994.2">
    <property type="protein sequence ID" value="ENSTRUP00000054821.2"/>
    <property type="gene ID" value="ENSTRUG00000021402.2"/>
</dbReference>
<evidence type="ECO:0000313" key="5">
    <source>
        <dbReference type="Proteomes" id="UP000005226"/>
    </source>
</evidence>
<keyword evidence="3" id="KW-0732">Signal</keyword>
<evidence type="ECO:0000256" key="2">
    <source>
        <dbReference type="SAM" id="Phobius"/>
    </source>
</evidence>
<dbReference type="FunCoup" id="A0A3B5KHF8">
    <property type="interactions" value="483"/>
</dbReference>
<feature type="region of interest" description="Disordered" evidence="1">
    <location>
        <begin position="220"/>
        <end position="240"/>
    </location>
</feature>
<dbReference type="KEGG" id="tru:105417028"/>
<feature type="compositionally biased region" description="Gly residues" evidence="1">
    <location>
        <begin position="358"/>
        <end position="370"/>
    </location>
</feature>
<feature type="compositionally biased region" description="Basic residues" evidence="1">
    <location>
        <begin position="260"/>
        <end position="276"/>
    </location>
</feature>
<keyword evidence="2" id="KW-0812">Transmembrane</keyword>
<reference evidence="4" key="2">
    <citation type="submission" date="2025-08" db="UniProtKB">
        <authorList>
            <consortium name="Ensembl"/>
        </authorList>
    </citation>
    <scope>IDENTIFICATION</scope>
</reference>
<feature type="compositionally biased region" description="Polar residues" evidence="1">
    <location>
        <begin position="318"/>
        <end position="334"/>
    </location>
</feature>
<feature type="chain" id="PRO_5025585189" description="Tumor protein p53-inducible protein 13" evidence="3">
    <location>
        <begin position="26"/>
        <end position="513"/>
    </location>
</feature>
<dbReference type="OMA" id="ICMDYLI"/>
<proteinExistence type="predicted"/>
<dbReference type="Pfam" id="PF11303">
    <property type="entry name" value="DUF3105"/>
    <property type="match status" value="1"/>
</dbReference>
<dbReference type="InParanoid" id="A0A3B5KHF8"/>
<organism evidence="4 5">
    <name type="scientific">Takifugu rubripes</name>
    <name type="common">Japanese pufferfish</name>
    <name type="synonym">Fugu rubripes</name>
    <dbReference type="NCBI Taxonomy" id="31033"/>
    <lineage>
        <taxon>Eukaryota</taxon>
        <taxon>Metazoa</taxon>
        <taxon>Chordata</taxon>
        <taxon>Craniata</taxon>
        <taxon>Vertebrata</taxon>
        <taxon>Euteleostomi</taxon>
        <taxon>Actinopterygii</taxon>
        <taxon>Neopterygii</taxon>
        <taxon>Teleostei</taxon>
        <taxon>Neoteleostei</taxon>
        <taxon>Acanthomorphata</taxon>
        <taxon>Eupercaria</taxon>
        <taxon>Tetraodontiformes</taxon>
        <taxon>Tetradontoidea</taxon>
        <taxon>Tetraodontidae</taxon>
        <taxon>Takifugu</taxon>
    </lineage>
</organism>